<dbReference type="Proteomes" id="UP000561181">
    <property type="component" value="Unassembled WGS sequence"/>
</dbReference>
<organism evidence="2 3">
    <name type="scientific">Pontixanthobacter rizhaonensis</name>
    <dbReference type="NCBI Taxonomy" id="2730337"/>
    <lineage>
        <taxon>Bacteria</taxon>
        <taxon>Pseudomonadati</taxon>
        <taxon>Pseudomonadota</taxon>
        <taxon>Alphaproteobacteria</taxon>
        <taxon>Sphingomonadales</taxon>
        <taxon>Erythrobacteraceae</taxon>
        <taxon>Pontixanthobacter</taxon>
    </lineage>
</organism>
<protein>
    <submittedName>
        <fullName evidence="2">Uncharacterized protein</fullName>
    </submittedName>
</protein>
<feature type="transmembrane region" description="Helical" evidence="1">
    <location>
        <begin position="235"/>
        <end position="254"/>
    </location>
</feature>
<keyword evidence="3" id="KW-1185">Reference proteome</keyword>
<dbReference type="RefSeq" id="WP_170011515.1">
    <property type="nucleotide sequence ID" value="NZ_JABCRE010000002.1"/>
</dbReference>
<feature type="transmembrane region" description="Helical" evidence="1">
    <location>
        <begin position="212"/>
        <end position="229"/>
    </location>
</feature>
<comment type="caution">
    <text evidence="2">The sequence shown here is derived from an EMBL/GenBank/DDBJ whole genome shotgun (WGS) entry which is preliminary data.</text>
</comment>
<feature type="transmembrane region" description="Helical" evidence="1">
    <location>
        <begin position="182"/>
        <end position="205"/>
    </location>
</feature>
<keyword evidence="1" id="KW-0812">Transmembrane</keyword>
<evidence type="ECO:0000313" key="2">
    <source>
        <dbReference type="EMBL" id="NMW31748.1"/>
    </source>
</evidence>
<name>A0A848QRL7_9SPHN</name>
<keyword evidence="1" id="KW-0472">Membrane</keyword>
<keyword evidence="1" id="KW-1133">Transmembrane helix</keyword>
<gene>
    <name evidence="2" type="ORF">HKD42_06715</name>
</gene>
<feature type="transmembrane region" description="Helical" evidence="1">
    <location>
        <begin position="106"/>
        <end position="132"/>
    </location>
</feature>
<proteinExistence type="predicted"/>
<evidence type="ECO:0000313" key="3">
    <source>
        <dbReference type="Proteomes" id="UP000561181"/>
    </source>
</evidence>
<dbReference type="EMBL" id="JABCRE010000002">
    <property type="protein sequence ID" value="NMW31748.1"/>
    <property type="molecule type" value="Genomic_DNA"/>
</dbReference>
<reference evidence="2 3" key="1">
    <citation type="submission" date="2020-04" db="EMBL/GenBank/DDBJ databases">
        <authorList>
            <person name="Liu A."/>
        </authorList>
    </citation>
    <scope>NUCLEOTIDE SEQUENCE [LARGE SCALE GENOMIC DNA]</scope>
    <source>
        <strain evidence="2 3">RZ02</strain>
    </source>
</reference>
<sequence length="262" mass="27410">MAALALPVLAGLLYLALASAPQNHLIINGAALAAALLWAAFGQGPSTLASARIMCGLLLALLYIPLITGPDIIGVTRWLPVGPFMLNAGTLAFPALAVLSARDEQYAPAILLLALFAALLQPDAALGFAITFAAAGLHDVTKDWRIGLVTIIGFIASILMALRGELPPQPFVERVLIDALASMPAVASLLIISLVGSFCLILFGIHLPRRQRFALAGAMFGFVITAMMSNYPSILIGYGAAPILGFGLAFGLAVRRKKDLTI</sequence>
<feature type="transmembrane region" description="Helical" evidence="1">
    <location>
        <begin position="49"/>
        <end position="66"/>
    </location>
</feature>
<accession>A0A848QRL7</accession>
<evidence type="ECO:0000256" key="1">
    <source>
        <dbReference type="SAM" id="Phobius"/>
    </source>
</evidence>
<feature type="transmembrane region" description="Helical" evidence="1">
    <location>
        <begin position="144"/>
        <end position="162"/>
    </location>
</feature>
<dbReference type="AlphaFoldDB" id="A0A848QRL7"/>